<feature type="domain" description="Major facilitator superfamily (MFS) profile" evidence="3">
    <location>
        <begin position="15"/>
        <end position="395"/>
    </location>
</feature>
<feature type="transmembrane region" description="Helical" evidence="2">
    <location>
        <begin position="349"/>
        <end position="367"/>
    </location>
</feature>
<dbReference type="InterPro" id="IPR052524">
    <property type="entry name" value="MFS_Cyanate_Porter"/>
</dbReference>
<accession>A0ABS6JIS8</accession>
<reference evidence="4 5" key="1">
    <citation type="submission" date="2021-06" db="EMBL/GenBank/DDBJ databases">
        <title>Bacillus sp. RD4P76, an endophyte from a halophyte.</title>
        <authorList>
            <person name="Sun J.-Q."/>
        </authorList>
    </citation>
    <scope>NUCLEOTIDE SEQUENCE [LARGE SCALE GENOMIC DNA]</scope>
    <source>
        <strain evidence="4 5">CGMCC 1.15917</strain>
    </source>
</reference>
<evidence type="ECO:0000256" key="2">
    <source>
        <dbReference type="SAM" id="Phobius"/>
    </source>
</evidence>
<dbReference type="EMBL" id="JAHQCS010000121">
    <property type="protein sequence ID" value="MBU9713109.1"/>
    <property type="molecule type" value="Genomic_DNA"/>
</dbReference>
<comment type="caution">
    <text evidence="4">The sequence shown here is derived from an EMBL/GenBank/DDBJ whole genome shotgun (WGS) entry which is preliminary data.</text>
</comment>
<keyword evidence="5" id="KW-1185">Reference proteome</keyword>
<dbReference type="PANTHER" id="PTHR23523">
    <property type="match status" value="1"/>
</dbReference>
<feature type="transmembrane region" description="Helical" evidence="2">
    <location>
        <begin position="282"/>
        <end position="300"/>
    </location>
</feature>
<evidence type="ECO:0000256" key="1">
    <source>
        <dbReference type="ARBA" id="ARBA00004651"/>
    </source>
</evidence>
<dbReference type="InterPro" id="IPR020846">
    <property type="entry name" value="MFS_dom"/>
</dbReference>
<keyword evidence="2" id="KW-1133">Transmembrane helix</keyword>
<dbReference type="RefSeq" id="WP_217067279.1">
    <property type="nucleotide sequence ID" value="NZ_JAHQCS010000121.1"/>
</dbReference>
<dbReference type="Pfam" id="PF07690">
    <property type="entry name" value="MFS_1"/>
    <property type="match status" value="1"/>
</dbReference>
<feature type="transmembrane region" description="Helical" evidence="2">
    <location>
        <begin position="306"/>
        <end position="329"/>
    </location>
</feature>
<comment type="subcellular location">
    <subcellularLocation>
        <location evidence="1">Cell membrane</location>
        <topology evidence="1">Multi-pass membrane protein</topology>
    </subcellularLocation>
</comment>
<protein>
    <submittedName>
        <fullName evidence="4">MFS transporter</fullName>
    </submittedName>
</protein>
<keyword evidence="2" id="KW-0812">Transmembrane</keyword>
<dbReference type="CDD" id="cd17339">
    <property type="entry name" value="MFS_NIMT_CynX_like"/>
    <property type="match status" value="1"/>
</dbReference>
<dbReference type="Proteomes" id="UP000784880">
    <property type="component" value="Unassembled WGS sequence"/>
</dbReference>
<feature type="transmembrane region" description="Helical" evidence="2">
    <location>
        <begin position="373"/>
        <end position="393"/>
    </location>
</feature>
<sequence>MKKKTITKLQYLFSRRVVIILGIIFVSFNLRPAITAVGPLVSDIRLDLGISNSLAGLITTLPLLSFAIFSLLAPKLGNRFGKEVMVFAGLITLMCGILIRSTGFTITLFFGTALVGIGIGIANVILPSIVKNSFPERIGLLTGIYTTSMSSFAALGSGISVPLAINLNLGWQYALIIWSGFTIVAIVIWVPQLRKSEHHSNPNVTMPGNSIWKSNIAWQVTIFMGLQSFLFYCMIAWLPEILSSSNISLAAAGWLVSAMQIAGLPMTFLTPIFANKFQNQKGIVLFIGILYLFGISGILFGSNLGVLTAGILLIGAGQGASISLSLTLIGLRAANGQEAVELSGMAQSVGYALAALGPVLMGYLLDLTGSSTVLLYVFLAVVLIMIAAGFGAGRNRTVFNE</sequence>
<evidence type="ECO:0000259" key="3">
    <source>
        <dbReference type="PROSITE" id="PS50850"/>
    </source>
</evidence>
<feature type="transmembrane region" description="Helical" evidence="2">
    <location>
        <begin position="249"/>
        <end position="270"/>
    </location>
</feature>
<feature type="transmembrane region" description="Helical" evidence="2">
    <location>
        <begin position="171"/>
        <end position="190"/>
    </location>
</feature>
<dbReference type="PANTHER" id="PTHR23523:SF2">
    <property type="entry name" value="2-NITROIMIDAZOLE TRANSPORTER"/>
    <property type="match status" value="1"/>
</dbReference>
<dbReference type="InterPro" id="IPR011701">
    <property type="entry name" value="MFS"/>
</dbReference>
<feature type="transmembrane region" description="Helical" evidence="2">
    <location>
        <begin position="106"/>
        <end position="126"/>
    </location>
</feature>
<feature type="transmembrane region" description="Helical" evidence="2">
    <location>
        <begin position="216"/>
        <end position="237"/>
    </location>
</feature>
<evidence type="ECO:0000313" key="5">
    <source>
        <dbReference type="Proteomes" id="UP000784880"/>
    </source>
</evidence>
<dbReference type="PROSITE" id="PS50850">
    <property type="entry name" value="MFS"/>
    <property type="match status" value="1"/>
</dbReference>
<feature type="transmembrane region" description="Helical" evidence="2">
    <location>
        <begin position="12"/>
        <end position="30"/>
    </location>
</feature>
<name>A0ABS6JIS8_9BACI</name>
<feature type="transmembrane region" description="Helical" evidence="2">
    <location>
        <begin position="138"/>
        <end position="165"/>
    </location>
</feature>
<feature type="transmembrane region" description="Helical" evidence="2">
    <location>
        <begin position="84"/>
        <end position="100"/>
    </location>
</feature>
<evidence type="ECO:0000313" key="4">
    <source>
        <dbReference type="EMBL" id="MBU9713109.1"/>
    </source>
</evidence>
<keyword evidence="2" id="KW-0472">Membrane</keyword>
<organism evidence="4 5">
    <name type="scientific">Evansella tamaricis</name>
    <dbReference type="NCBI Taxonomy" id="2069301"/>
    <lineage>
        <taxon>Bacteria</taxon>
        <taxon>Bacillati</taxon>
        <taxon>Bacillota</taxon>
        <taxon>Bacilli</taxon>
        <taxon>Bacillales</taxon>
        <taxon>Bacillaceae</taxon>
        <taxon>Evansella</taxon>
    </lineage>
</organism>
<feature type="transmembrane region" description="Helical" evidence="2">
    <location>
        <begin position="50"/>
        <end position="72"/>
    </location>
</feature>
<proteinExistence type="predicted"/>
<gene>
    <name evidence="4" type="ORF">KS419_15360</name>
</gene>